<dbReference type="WBParaSite" id="PSAMB.scaffold1269size33587.g12003.t1">
    <property type="protein sequence ID" value="PSAMB.scaffold1269size33587.g12003.t1"/>
    <property type="gene ID" value="PSAMB.scaffold1269size33587.g12003"/>
</dbReference>
<evidence type="ECO:0000256" key="7">
    <source>
        <dbReference type="PIRSR" id="PIRSR038193-3"/>
    </source>
</evidence>
<proteinExistence type="inferred from homology"/>
<comment type="catalytic activity">
    <reaction evidence="9">
        <text>Random hydrolysis of (1-&gt;4)-linkages between N-acetyl-beta-D-glucosamine and D-glucuronate residues in hyaluronate.</text>
        <dbReference type="EC" id="3.2.1.35"/>
    </reaction>
</comment>
<comment type="caution">
    <text evidence="8">Lacks conserved residue(s) required for the propagation of feature annotation.</text>
</comment>
<dbReference type="PROSITE" id="PS50026">
    <property type="entry name" value="EGF_3"/>
    <property type="match status" value="1"/>
</dbReference>
<accession>A0A914UUE6</accession>
<evidence type="ECO:0000256" key="10">
    <source>
        <dbReference type="SAM" id="SignalP"/>
    </source>
</evidence>
<dbReference type="Proteomes" id="UP000887566">
    <property type="component" value="Unplaced"/>
</dbReference>
<keyword evidence="10" id="KW-0732">Signal</keyword>
<evidence type="ECO:0000256" key="6">
    <source>
        <dbReference type="PIRSR" id="PIRSR038193-1"/>
    </source>
</evidence>
<dbReference type="EC" id="3.2.1.35" evidence="9"/>
<keyword evidence="4 9" id="KW-0326">Glycosidase</keyword>
<feature type="disulfide bond" evidence="7">
    <location>
        <begin position="39"/>
        <end position="329"/>
    </location>
</feature>
<evidence type="ECO:0000259" key="11">
    <source>
        <dbReference type="PROSITE" id="PS50026"/>
    </source>
</evidence>
<name>A0A914UUE6_9BILA</name>
<feature type="signal peptide" evidence="10">
    <location>
        <begin position="1"/>
        <end position="21"/>
    </location>
</feature>
<dbReference type="AlphaFoldDB" id="A0A914UUE6"/>
<sequence length="405" mass="47118">MRRYITVVLLVALVICPSSTARRKIERFQVIWNAPSEMCIRKHNVTIPLKPFGIKFNQEQKFYGDEVVLFYETKLGLYPYVANHGEGEIVNGGIPQKVNMVNHFIKMRDDIKKAIPSSGFDGVAVIDWEEWRPLWGTNWGKKKVYKKLSEEYARSRYPHLSKKSSRLRAVTDFNKAARNLMIQTIRFAIELRPFAKWGFYGFPYCDKDAGKNGKCNQGYRQFNNRMQWLFDASVAVYPSIYLTPGQLESPQTDRHTYVQAIIEETIRVTKLNKRPFFTYTKFAYHPYTNDMEFYKKDDLCSTLKQTADMGGSGIVVWSSSHSTSTAENCRHIAEYVDSQFGPYASVVTQEAQMCANQRCFQHGVCRMEAQLTCTLVSLFSQYRCDCDENFRGFFCERHQFYSWVQ</sequence>
<keyword evidence="2 9" id="KW-0378">Hydrolase</keyword>
<dbReference type="FunFam" id="3.20.20.70:FF:000065">
    <property type="entry name" value="Hyaluronidase"/>
    <property type="match status" value="1"/>
</dbReference>
<feature type="chain" id="PRO_5037955213" description="Hyaluronidase" evidence="10">
    <location>
        <begin position="22"/>
        <end position="405"/>
    </location>
</feature>
<feature type="domain" description="EGF-like" evidence="11">
    <location>
        <begin position="350"/>
        <end position="396"/>
    </location>
</feature>
<dbReference type="Pfam" id="PF01630">
    <property type="entry name" value="Glyco_hydro_56"/>
    <property type="match status" value="1"/>
</dbReference>
<dbReference type="GO" id="GO:0005975">
    <property type="term" value="P:carbohydrate metabolic process"/>
    <property type="evidence" value="ECO:0007669"/>
    <property type="project" value="UniProtKB-UniRule"/>
</dbReference>
<feature type="disulfide bond" evidence="8">
    <location>
        <begin position="386"/>
        <end position="395"/>
    </location>
</feature>
<protein>
    <recommendedName>
        <fullName evidence="9">Hyaluronidase</fullName>
        <ecNumber evidence="9">3.2.1.35</ecNumber>
    </recommendedName>
</protein>
<evidence type="ECO:0000256" key="5">
    <source>
        <dbReference type="PIRNR" id="PIRNR038193"/>
    </source>
</evidence>
<dbReference type="PROSITE" id="PS00022">
    <property type="entry name" value="EGF_1"/>
    <property type="match status" value="1"/>
</dbReference>
<dbReference type="SUPFAM" id="SSF51445">
    <property type="entry name" value="(Trans)glycosidases"/>
    <property type="match status" value="1"/>
</dbReference>
<evidence type="ECO:0000313" key="13">
    <source>
        <dbReference type="WBParaSite" id="PSAMB.scaffold1269size33587.g12003.t1"/>
    </source>
</evidence>
<feature type="disulfide bond" evidence="7">
    <location>
        <begin position="354"/>
        <end position="365"/>
    </location>
</feature>
<dbReference type="Gene3D" id="3.20.20.70">
    <property type="entry name" value="Aldolase class I"/>
    <property type="match status" value="1"/>
</dbReference>
<dbReference type="GO" id="GO:0004415">
    <property type="term" value="F:hyalurononglucosaminidase activity"/>
    <property type="evidence" value="ECO:0007669"/>
    <property type="project" value="UniProtKB-UniRule"/>
</dbReference>
<dbReference type="PANTHER" id="PTHR11769:SF35">
    <property type="entry name" value="HYALURONIDASE"/>
    <property type="match status" value="1"/>
</dbReference>
<dbReference type="InterPro" id="IPR013785">
    <property type="entry name" value="Aldolase_TIM"/>
</dbReference>
<dbReference type="PIRSF" id="PIRSF038193">
    <property type="entry name" value="Hyaluronidase"/>
    <property type="match status" value="1"/>
</dbReference>
<evidence type="ECO:0000256" key="4">
    <source>
        <dbReference type="ARBA" id="ARBA00023295"/>
    </source>
</evidence>
<dbReference type="InterPro" id="IPR000742">
    <property type="entry name" value="EGF"/>
</dbReference>
<dbReference type="PANTHER" id="PTHR11769">
    <property type="entry name" value="HYALURONIDASE"/>
    <property type="match status" value="1"/>
</dbReference>
<evidence type="ECO:0000313" key="12">
    <source>
        <dbReference type="Proteomes" id="UP000887566"/>
    </source>
</evidence>
<keyword evidence="12" id="KW-1185">Reference proteome</keyword>
<keyword evidence="3 7" id="KW-1015">Disulfide bond</keyword>
<comment type="similarity">
    <text evidence="1 5 9">Belongs to the glycosyl hydrolase 56 family.</text>
</comment>
<evidence type="ECO:0000256" key="9">
    <source>
        <dbReference type="RuleBase" id="RU610713"/>
    </source>
</evidence>
<evidence type="ECO:0000256" key="3">
    <source>
        <dbReference type="ARBA" id="ARBA00023157"/>
    </source>
</evidence>
<dbReference type="PRINTS" id="PR00846">
    <property type="entry name" value="GLHYDRLASE56"/>
</dbReference>
<evidence type="ECO:0000256" key="1">
    <source>
        <dbReference type="ARBA" id="ARBA00008871"/>
    </source>
</evidence>
<dbReference type="InterPro" id="IPR018155">
    <property type="entry name" value="Hyaluronidase"/>
</dbReference>
<dbReference type="GO" id="GO:0030214">
    <property type="term" value="P:hyaluronan catabolic process"/>
    <property type="evidence" value="ECO:0007669"/>
    <property type="project" value="TreeGrafter"/>
</dbReference>
<feature type="disulfide bond" evidence="7">
    <location>
        <begin position="205"/>
        <end position="215"/>
    </location>
</feature>
<evidence type="ECO:0000256" key="8">
    <source>
        <dbReference type="PROSITE-ProRule" id="PRU00076"/>
    </source>
</evidence>
<keyword evidence="8" id="KW-0245">EGF-like domain</keyword>
<feature type="active site" description="Proton donor" evidence="6">
    <location>
        <position position="129"/>
    </location>
</feature>
<reference evidence="13" key="1">
    <citation type="submission" date="2022-11" db="UniProtKB">
        <authorList>
            <consortium name="WormBaseParasite"/>
        </authorList>
    </citation>
    <scope>IDENTIFICATION</scope>
</reference>
<organism evidence="12 13">
    <name type="scientific">Plectus sambesii</name>
    <dbReference type="NCBI Taxonomy" id="2011161"/>
    <lineage>
        <taxon>Eukaryota</taxon>
        <taxon>Metazoa</taxon>
        <taxon>Ecdysozoa</taxon>
        <taxon>Nematoda</taxon>
        <taxon>Chromadorea</taxon>
        <taxon>Plectida</taxon>
        <taxon>Plectina</taxon>
        <taxon>Plectoidea</taxon>
        <taxon>Plectidae</taxon>
        <taxon>Plectus</taxon>
    </lineage>
</organism>
<dbReference type="InterPro" id="IPR017853">
    <property type="entry name" value="GH"/>
</dbReference>
<evidence type="ECO:0000256" key="2">
    <source>
        <dbReference type="ARBA" id="ARBA00022801"/>
    </source>
</evidence>